<dbReference type="RefSeq" id="WP_152973139.1">
    <property type="nucleotide sequence ID" value="NZ_JSYZ01000054.1"/>
</dbReference>
<comment type="caution">
    <text evidence="2">The sequence shown here is derived from an EMBL/GenBank/DDBJ whole genome shotgun (WGS) entry which is preliminary data.</text>
</comment>
<sequence precursor="true">MKMFVGALAAGLLLSLVPLASNADWAKTPLRDEMRAIESLMYSQESSPILGQGPKLTLSVFDKNDGFPAVMLSIETGVVDGCPEQGLQTCDLQARFDNGEVRGLSFATRDGKRLTPTNSGAFSGAVIASKILYIELPIGGSIAQYRYELRGLEAKYIAEPSISFMGFELGGSYPEQKPNMEASGGEDGHTCYSGKNIQNVFSGVSVSKVTLCFYNDVFYQAFIVPGSKQAYAVGFSYLSKKFGKVDPDGVYPSWPADTGKLIRKNVRSASYLSVGKNKYDDAFIITDEALSLRVPKSQ</sequence>
<evidence type="ECO:0000313" key="3">
    <source>
        <dbReference type="Proteomes" id="UP000037931"/>
    </source>
</evidence>
<dbReference type="Proteomes" id="UP000037931">
    <property type="component" value="Unassembled WGS sequence"/>
</dbReference>
<proteinExistence type="predicted"/>
<dbReference type="PATRIC" id="fig|50340.43.peg.5106"/>
<dbReference type="AlphaFoldDB" id="A0A0M9GBM5"/>
<reference evidence="2 3" key="1">
    <citation type="journal article" date="2015" name="PLoS ONE">
        <title>Rice-Infecting Pseudomonas Genomes Are Highly Accessorized and Harbor Multiple Putative Virulence Mechanisms to Cause Sheath Brown Rot.</title>
        <authorList>
            <person name="Quibod I.L."/>
            <person name="Grande G."/>
            <person name="Oreiro E.G."/>
            <person name="Borja F.N."/>
            <person name="Dossa G.S."/>
            <person name="Mauleon R."/>
            <person name="Cruz C.V."/>
            <person name="Oliva R."/>
        </authorList>
    </citation>
    <scope>NUCLEOTIDE SEQUENCE [LARGE SCALE GENOMIC DNA]</scope>
    <source>
        <strain evidence="2 3">IRRI 6609</strain>
    </source>
</reference>
<keyword evidence="1" id="KW-0732">Signal</keyword>
<dbReference type="EMBL" id="JSYZ01000054">
    <property type="protein sequence ID" value="KPA87080.1"/>
    <property type="molecule type" value="Genomic_DNA"/>
</dbReference>
<keyword evidence="3" id="KW-1185">Reference proteome</keyword>
<dbReference type="OrthoDB" id="9983999at2"/>
<feature type="chain" id="PRO_5005836101" evidence="1">
    <location>
        <begin position="24"/>
        <end position="298"/>
    </location>
</feature>
<gene>
    <name evidence="2" type="ORF">PF66_06425</name>
</gene>
<organism evidence="2 3">
    <name type="scientific">Pseudomonas asplenii</name>
    <dbReference type="NCBI Taxonomy" id="53407"/>
    <lineage>
        <taxon>Bacteria</taxon>
        <taxon>Pseudomonadati</taxon>
        <taxon>Pseudomonadota</taxon>
        <taxon>Gammaproteobacteria</taxon>
        <taxon>Pseudomonadales</taxon>
        <taxon>Pseudomonadaceae</taxon>
        <taxon>Pseudomonas</taxon>
    </lineage>
</organism>
<protein>
    <submittedName>
        <fullName evidence="2">Uncharacterized protein</fullName>
    </submittedName>
</protein>
<feature type="signal peptide" evidence="1">
    <location>
        <begin position="1"/>
        <end position="23"/>
    </location>
</feature>
<dbReference type="STRING" id="50340.PF66_06425"/>
<evidence type="ECO:0000313" key="2">
    <source>
        <dbReference type="EMBL" id="KPA87080.1"/>
    </source>
</evidence>
<accession>A0A0M9GBM5</accession>
<name>A0A0M9GBM5_9PSED</name>
<evidence type="ECO:0000256" key="1">
    <source>
        <dbReference type="SAM" id="SignalP"/>
    </source>
</evidence>